<gene>
    <name evidence="1" type="ORF">DPMN_163157</name>
</gene>
<protein>
    <submittedName>
        <fullName evidence="1">Uncharacterized protein</fullName>
    </submittedName>
</protein>
<dbReference type="AlphaFoldDB" id="A0A9D4IU62"/>
<accession>A0A9D4IU62</accession>
<organism evidence="1 2">
    <name type="scientific">Dreissena polymorpha</name>
    <name type="common">Zebra mussel</name>
    <name type="synonym">Mytilus polymorpha</name>
    <dbReference type="NCBI Taxonomy" id="45954"/>
    <lineage>
        <taxon>Eukaryota</taxon>
        <taxon>Metazoa</taxon>
        <taxon>Spiralia</taxon>
        <taxon>Lophotrochozoa</taxon>
        <taxon>Mollusca</taxon>
        <taxon>Bivalvia</taxon>
        <taxon>Autobranchia</taxon>
        <taxon>Heteroconchia</taxon>
        <taxon>Euheterodonta</taxon>
        <taxon>Imparidentia</taxon>
        <taxon>Neoheterodontei</taxon>
        <taxon>Myida</taxon>
        <taxon>Dreissenoidea</taxon>
        <taxon>Dreissenidae</taxon>
        <taxon>Dreissena</taxon>
    </lineage>
</organism>
<evidence type="ECO:0000313" key="1">
    <source>
        <dbReference type="EMBL" id="KAH3785074.1"/>
    </source>
</evidence>
<proteinExistence type="predicted"/>
<evidence type="ECO:0000313" key="2">
    <source>
        <dbReference type="Proteomes" id="UP000828390"/>
    </source>
</evidence>
<reference evidence="1" key="1">
    <citation type="journal article" date="2019" name="bioRxiv">
        <title>The Genome of the Zebra Mussel, Dreissena polymorpha: A Resource for Invasive Species Research.</title>
        <authorList>
            <person name="McCartney M.A."/>
            <person name="Auch B."/>
            <person name="Kono T."/>
            <person name="Mallez S."/>
            <person name="Zhang Y."/>
            <person name="Obille A."/>
            <person name="Becker A."/>
            <person name="Abrahante J.E."/>
            <person name="Garbe J."/>
            <person name="Badalamenti J.P."/>
            <person name="Herman A."/>
            <person name="Mangelson H."/>
            <person name="Liachko I."/>
            <person name="Sullivan S."/>
            <person name="Sone E.D."/>
            <person name="Koren S."/>
            <person name="Silverstein K.A.T."/>
            <person name="Beckman K.B."/>
            <person name="Gohl D.M."/>
        </authorList>
    </citation>
    <scope>NUCLEOTIDE SEQUENCE</scope>
    <source>
        <strain evidence="1">Duluth1</strain>
        <tissue evidence="1">Whole animal</tissue>
    </source>
</reference>
<dbReference type="EMBL" id="JAIWYP010000008">
    <property type="protein sequence ID" value="KAH3785074.1"/>
    <property type="molecule type" value="Genomic_DNA"/>
</dbReference>
<keyword evidence="2" id="KW-1185">Reference proteome</keyword>
<sequence>MGRIKKNLSFVDETFNVYNVLSKNENHHFHCRKNPKDPKVLAQLISAYSKIDPGKAQQVSRDLPSVEETAASVDVEALEAAFSSLGPKYMKKAQKTEPSPGP</sequence>
<name>A0A9D4IU62_DREPO</name>
<comment type="caution">
    <text evidence="1">The sequence shown here is derived from an EMBL/GenBank/DDBJ whole genome shotgun (WGS) entry which is preliminary data.</text>
</comment>
<dbReference type="Proteomes" id="UP000828390">
    <property type="component" value="Unassembled WGS sequence"/>
</dbReference>
<reference evidence="1" key="2">
    <citation type="submission" date="2020-11" db="EMBL/GenBank/DDBJ databases">
        <authorList>
            <person name="McCartney M.A."/>
            <person name="Auch B."/>
            <person name="Kono T."/>
            <person name="Mallez S."/>
            <person name="Becker A."/>
            <person name="Gohl D.M."/>
            <person name="Silverstein K.A.T."/>
            <person name="Koren S."/>
            <person name="Bechman K.B."/>
            <person name="Herman A."/>
            <person name="Abrahante J.E."/>
            <person name="Garbe J."/>
        </authorList>
    </citation>
    <scope>NUCLEOTIDE SEQUENCE</scope>
    <source>
        <strain evidence="1">Duluth1</strain>
        <tissue evidence="1">Whole animal</tissue>
    </source>
</reference>